<name>A0A0G4F5P2_9ALVE</name>
<reference evidence="3" key="1">
    <citation type="submission" date="2014-11" db="EMBL/GenBank/DDBJ databases">
        <authorList>
            <person name="Otto D Thomas"/>
            <person name="Naeem Raeece"/>
        </authorList>
    </citation>
    <scope>NUCLEOTIDE SEQUENCE</scope>
</reference>
<keyword evidence="2" id="KW-0472">Membrane</keyword>
<protein>
    <submittedName>
        <fullName evidence="3">Uncharacterized protein</fullName>
    </submittedName>
</protein>
<feature type="compositionally biased region" description="Basic and acidic residues" evidence="1">
    <location>
        <begin position="527"/>
        <end position="548"/>
    </location>
</feature>
<evidence type="ECO:0000256" key="2">
    <source>
        <dbReference type="SAM" id="Phobius"/>
    </source>
</evidence>
<feature type="compositionally biased region" description="Basic and acidic residues" evidence="1">
    <location>
        <begin position="42"/>
        <end position="53"/>
    </location>
</feature>
<feature type="transmembrane region" description="Helical" evidence="2">
    <location>
        <begin position="435"/>
        <end position="457"/>
    </location>
</feature>
<gene>
    <name evidence="3" type="ORF">Cvel_15123</name>
</gene>
<feature type="transmembrane region" description="Helical" evidence="2">
    <location>
        <begin position="463"/>
        <end position="484"/>
    </location>
</feature>
<evidence type="ECO:0000313" key="3">
    <source>
        <dbReference type="EMBL" id="CEM07066.1"/>
    </source>
</evidence>
<dbReference type="VEuPathDB" id="CryptoDB:Cvel_15123"/>
<dbReference type="AlphaFoldDB" id="A0A0G4F5P2"/>
<feature type="region of interest" description="Disordered" evidence="1">
    <location>
        <begin position="519"/>
        <end position="609"/>
    </location>
</feature>
<sequence>MFLSRVKNLVQESAARRSQAREQSQQQRRTKSPGIGETATDEQLKETEKEKETATTTKPQTSTSPAPSTSGFWSLYRRDRGAAGSEKEKDKEKEGDGGSSQEPEREKTELVPPKTETEKEKEKEREPRTVDEAIAQFFEKNGRRQTKTFTGRDRLPLRRLEGTGATRREVCGRVEVSIECGCALASRTPSLLLHIDGSEAKAEDPVAWPQTEQGGGGRFVFASAQGGGEGVNAKIENGRAIFSFEIRDIRSSLFILLVERERLLQRLRVVGRICVFPSGWSAFDGGHPGETHLLPQRKRRGGGSSPQWVEFFPVSKRGALLPSAAERTAGLMANVYKFEAGVKFAKGSAMARPRSPLGVLQLSVSFSLAVPALKALSVPLSAAAAGGEEGEQGQPGESRDKKGAAEGEEGDDFGVDILTIRRNFLRLGDALPFPVLLRIFLSSMPGLIFICALWAFICLTAEPWMWPVWVFTVILSNGVASHFLTLPAPPRVAHPSVEGLLLREYGGVAAAASVPPRTRPGGLLAGGERDLLESAGEGREDGEREIYRGSDAGGGQVDDGPFVARSNSSLSVVSPSPPRTQLNVNGRTTPPVSRSPPRRLLGGQAAKTAEAPISPRPVVVKQRETPKWLSDLAEDLGIPLPRQNPKSLLRPLPLLQRRRVLLWEDDRDLQGEEDASALSLRQKYRKVFYGVATFQSKCGEIASKAERLSNAFNFADVQISATIHASCALICVLLSVLLHLLPLRLFFAIAGE</sequence>
<feature type="region of interest" description="Disordered" evidence="1">
    <location>
        <begin position="1"/>
        <end position="131"/>
    </location>
</feature>
<feature type="compositionally biased region" description="Low complexity" evidence="1">
    <location>
        <begin position="11"/>
        <end position="27"/>
    </location>
</feature>
<feature type="compositionally biased region" description="Low complexity" evidence="1">
    <location>
        <begin position="385"/>
        <end position="396"/>
    </location>
</feature>
<organism evidence="3">
    <name type="scientific">Chromera velia CCMP2878</name>
    <dbReference type="NCBI Taxonomy" id="1169474"/>
    <lineage>
        <taxon>Eukaryota</taxon>
        <taxon>Sar</taxon>
        <taxon>Alveolata</taxon>
        <taxon>Colpodellida</taxon>
        <taxon>Chromeraceae</taxon>
        <taxon>Chromera</taxon>
    </lineage>
</organism>
<accession>A0A0G4F5P2</accession>
<feature type="compositionally biased region" description="Basic and acidic residues" evidence="1">
    <location>
        <begin position="76"/>
        <end position="131"/>
    </location>
</feature>
<feature type="transmembrane region" description="Helical" evidence="2">
    <location>
        <begin position="727"/>
        <end position="750"/>
    </location>
</feature>
<proteinExistence type="predicted"/>
<feature type="region of interest" description="Disordered" evidence="1">
    <location>
        <begin position="385"/>
        <end position="408"/>
    </location>
</feature>
<dbReference type="EMBL" id="CDMZ01000116">
    <property type="protein sequence ID" value="CEM07066.1"/>
    <property type="molecule type" value="Genomic_DNA"/>
</dbReference>
<evidence type="ECO:0000256" key="1">
    <source>
        <dbReference type="SAM" id="MobiDB-lite"/>
    </source>
</evidence>
<keyword evidence="2" id="KW-1133">Transmembrane helix</keyword>
<keyword evidence="2" id="KW-0812">Transmembrane</keyword>
<feature type="compositionally biased region" description="Low complexity" evidence="1">
    <location>
        <begin position="54"/>
        <end position="70"/>
    </location>
</feature>